<protein>
    <submittedName>
        <fullName evidence="2">Uncharacterized protein</fullName>
    </submittedName>
</protein>
<dbReference type="Proteomes" id="UP000185895">
    <property type="component" value="Unassembled WGS sequence"/>
</dbReference>
<dbReference type="AlphaFoldDB" id="A0A1E7R900"/>
<organism evidence="2 3">
    <name type="scientific">Acinetobacter qingfengensis</name>
    <dbReference type="NCBI Taxonomy" id="1262585"/>
    <lineage>
        <taxon>Bacteria</taxon>
        <taxon>Pseudomonadati</taxon>
        <taxon>Pseudomonadota</taxon>
        <taxon>Gammaproteobacteria</taxon>
        <taxon>Moraxellales</taxon>
        <taxon>Moraxellaceae</taxon>
        <taxon>Acinetobacter</taxon>
    </lineage>
</organism>
<accession>A0A1E7R900</accession>
<keyword evidence="1" id="KW-1133">Transmembrane helix</keyword>
<evidence type="ECO:0000313" key="2">
    <source>
        <dbReference type="EMBL" id="OEY95829.1"/>
    </source>
</evidence>
<keyword evidence="1" id="KW-0812">Transmembrane</keyword>
<name>A0A1E7R900_9GAMM</name>
<keyword evidence="3" id="KW-1185">Reference proteome</keyword>
<dbReference type="STRING" id="1262585.BJI46_02605"/>
<evidence type="ECO:0000256" key="1">
    <source>
        <dbReference type="SAM" id="Phobius"/>
    </source>
</evidence>
<gene>
    <name evidence="2" type="ORF">BJI46_02605</name>
</gene>
<dbReference type="EMBL" id="MKKK01000023">
    <property type="protein sequence ID" value="OEY95829.1"/>
    <property type="molecule type" value="Genomic_DNA"/>
</dbReference>
<feature type="transmembrane region" description="Helical" evidence="1">
    <location>
        <begin position="12"/>
        <end position="32"/>
    </location>
</feature>
<keyword evidence="1" id="KW-0472">Membrane</keyword>
<dbReference type="RefSeq" id="WP_070069864.1">
    <property type="nucleotide sequence ID" value="NZ_MKKK01000023.1"/>
</dbReference>
<evidence type="ECO:0000313" key="3">
    <source>
        <dbReference type="Proteomes" id="UP000185895"/>
    </source>
</evidence>
<sequence length="63" mass="6573">MDFLNQNLSEILSFLGGVLAGGIGGVSITKYMSKTDNSNKTIQKRINAGGDVAGGNIDKSVKK</sequence>
<reference evidence="2 3" key="1">
    <citation type="submission" date="2016-09" db="EMBL/GenBank/DDBJ databases">
        <authorList>
            <person name="Capua I."/>
            <person name="De Benedictis P."/>
            <person name="Joannis T."/>
            <person name="Lombin L.H."/>
            <person name="Cattoli G."/>
        </authorList>
    </citation>
    <scope>NUCLEOTIDE SEQUENCE [LARGE SCALE GENOMIC DNA]</scope>
    <source>
        <strain evidence="2 3">ANC 4671</strain>
    </source>
</reference>
<comment type="caution">
    <text evidence="2">The sequence shown here is derived from an EMBL/GenBank/DDBJ whole genome shotgun (WGS) entry which is preliminary data.</text>
</comment>
<proteinExistence type="predicted"/>